<dbReference type="InterPro" id="IPR053031">
    <property type="entry name" value="Cuticle_assoc_protein"/>
</dbReference>
<dbReference type="InterPro" id="IPR036236">
    <property type="entry name" value="Znf_C2H2_sf"/>
</dbReference>
<proteinExistence type="predicted"/>
<sequence length="249" mass="28003">MVKRSEPLRGSINKMDVGVELQMSINLSPIQSPFVTKPSWINDCRLHLGSSFIGFSSILHRFQPSPHDMETEPIESNAMVSVEMQPEYFDTPMNDVDTPPVKRRKKKSIVWEYFTIESVGSGVRRACCKQCKQSFAYSTGSKVAGTSHLKRHIAKGGCAVVFRNNDDHDPVTPKTVPVSRAPKKRYKSPTVSYSVFDPDMCRQEMARMIIMHDYPLDMVEHAGEFALTCEDGVSDLVEGLVFTVFVSFT</sequence>
<comment type="caution">
    <text evidence="6">The sequence shown here is derived from an EMBL/GenBank/DDBJ whole genome shotgun (WGS) entry which is preliminary data.</text>
</comment>
<dbReference type="PROSITE" id="PS50808">
    <property type="entry name" value="ZF_BED"/>
    <property type="match status" value="1"/>
</dbReference>
<evidence type="ECO:0000256" key="4">
    <source>
        <dbReference type="PROSITE-ProRule" id="PRU00027"/>
    </source>
</evidence>
<reference evidence="6" key="1">
    <citation type="journal article" date="2023" name="bioRxiv">
        <title>Improved chromosome-level genome assembly for marigold (Tagetes erecta).</title>
        <authorList>
            <person name="Jiang F."/>
            <person name="Yuan L."/>
            <person name="Wang S."/>
            <person name="Wang H."/>
            <person name="Xu D."/>
            <person name="Wang A."/>
            <person name="Fan W."/>
        </authorList>
    </citation>
    <scope>NUCLEOTIDE SEQUENCE</scope>
    <source>
        <strain evidence="6">WSJ</strain>
        <tissue evidence="6">Leaf</tissue>
    </source>
</reference>
<keyword evidence="1" id="KW-0479">Metal-binding</keyword>
<name>A0AAD8K992_TARER</name>
<dbReference type="SUPFAM" id="SSF57667">
    <property type="entry name" value="beta-beta-alpha zinc fingers"/>
    <property type="match status" value="1"/>
</dbReference>
<dbReference type="GO" id="GO:0006357">
    <property type="term" value="P:regulation of transcription by RNA polymerase II"/>
    <property type="evidence" value="ECO:0007669"/>
    <property type="project" value="TreeGrafter"/>
</dbReference>
<organism evidence="6 7">
    <name type="scientific">Tagetes erecta</name>
    <name type="common">African marigold</name>
    <dbReference type="NCBI Taxonomy" id="13708"/>
    <lineage>
        <taxon>Eukaryota</taxon>
        <taxon>Viridiplantae</taxon>
        <taxon>Streptophyta</taxon>
        <taxon>Embryophyta</taxon>
        <taxon>Tracheophyta</taxon>
        <taxon>Spermatophyta</taxon>
        <taxon>Magnoliopsida</taxon>
        <taxon>eudicotyledons</taxon>
        <taxon>Gunneridae</taxon>
        <taxon>Pentapetalae</taxon>
        <taxon>asterids</taxon>
        <taxon>campanulids</taxon>
        <taxon>Asterales</taxon>
        <taxon>Asteraceae</taxon>
        <taxon>Asteroideae</taxon>
        <taxon>Heliantheae alliance</taxon>
        <taxon>Tageteae</taxon>
        <taxon>Tagetes</taxon>
    </lineage>
</organism>
<evidence type="ECO:0000256" key="2">
    <source>
        <dbReference type="ARBA" id="ARBA00022771"/>
    </source>
</evidence>
<dbReference type="InterPro" id="IPR003656">
    <property type="entry name" value="Znf_BED"/>
</dbReference>
<keyword evidence="7" id="KW-1185">Reference proteome</keyword>
<dbReference type="SMART" id="SM00614">
    <property type="entry name" value="ZnF_BED"/>
    <property type="match status" value="1"/>
</dbReference>
<gene>
    <name evidence="6" type="ORF">QVD17_26356</name>
</gene>
<dbReference type="GO" id="GO:1990837">
    <property type="term" value="F:sequence-specific double-stranded DNA binding"/>
    <property type="evidence" value="ECO:0007669"/>
    <property type="project" value="TreeGrafter"/>
</dbReference>
<protein>
    <recommendedName>
        <fullName evidence="5">BED-type domain-containing protein</fullName>
    </recommendedName>
</protein>
<accession>A0AAD8K992</accession>
<dbReference type="PANTHER" id="PTHR34396:SF21">
    <property type="entry name" value="BED-TYPE DOMAIN-CONTAINING PROTEIN"/>
    <property type="match status" value="1"/>
</dbReference>
<evidence type="ECO:0000256" key="3">
    <source>
        <dbReference type="ARBA" id="ARBA00022833"/>
    </source>
</evidence>
<evidence type="ECO:0000259" key="5">
    <source>
        <dbReference type="PROSITE" id="PS50808"/>
    </source>
</evidence>
<dbReference type="AlphaFoldDB" id="A0AAD8K992"/>
<dbReference type="GO" id="GO:0008270">
    <property type="term" value="F:zinc ion binding"/>
    <property type="evidence" value="ECO:0007669"/>
    <property type="project" value="UniProtKB-KW"/>
</dbReference>
<evidence type="ECO:0000313" key="6">
    <source>
        <dbReference type="EMBL" id="KAK1417231.1"/>
    </source>
</evidence>
<keyword evidence="3" id="KW-0862">Zinc</keyword>
<keyword evidence="2 4" id="KW-0863">Zinc-finger</keyword>
<dbReference type="EMBL" id="JAUHHV010000007">
    <property type="protein sequence ID" value="KAK1417231.1"/>
    <property type="molecule type" value="Genomic_DNA"/>
</dbReference>
<evidence type="ECO:0000256" key="1">
    <source>
        <dbReference type="ARBA" id="ARBA00022723"/>
    </source>
</evidence>
<dbReference type="PANTHER" id="PTHR34396">
    <property type="entry name" value="OS03G0264950 PROTEIN-RELATED"/>
    <property type="match status" value="1"/>
</dbReference>
<feature type="domain" description="BED-type" evidence="5">
    <location>
        <begin position="105"/>
        <end position="165"/>
    </location>
</feature>
<evidence type="ECO:0000313" key="7">
    <source>
        <dbReference type="Proteomes" id="UP001229421"/>
    </source>
</evidence>
<dbReference type="GO" id="GO:0005634">
    <property type="term" value="C:nucleus"/>
    <property type="evidence" value="ECO:0007669"/>
    <property type="project" value="TreeGrafter"/>
</dbReference>
<dbReference type="Proteomes" id="UP001229421">
    <property type="component" value="Unassembled WGS sequence"/>
</dbReference>